<protein>
    <submittedName>
        <fullName evidence="1">Uncharacterized protein</fullName>
    </submittedName>
</protein>
<evidence type="ECO:0000313" key="1">
    <source>
        <dbReference type="EMBL" id="VFK65274.1"/>
    </source>
</evidence>
<evidence type="ECO:0000313" key="2">
    <source>
        <dbReference type="EMBL" id="VFK71402.1"/>
    </source>
</evidence>
<proteinExistence type="predicted"/>
<dbReference type="EMBL" id="CAADGD010000064">
    <property type="protein sequence ID" value="VFK71402.1"/>
    <property type="molecule type" value="Genomic_DNA"/>
</dbReference>
<name>A0A451AH07_9GAMM</name>
<organism evidence="1">
    <name type="scientific">Candidatus Kentrum sp. UNK</name>
    <dbReference type="NCBI Taxonomy" id="2126344"/>
    <lineage>
        <taxon>Bacteria</taxon>
        <taxon>Pseudomonadati</taxon>
        <taxon>Pseudomonadota</taxon>
        <taxon>Gammaproteobacteria</taxon>
        <taxon>Candidatus Kentrum</taxon>
    </lineage>
</organism>
<dbReference type="EMBL" id="CAADFZ010000060">
    <property type="protein sequence ID" value="VFK65274.1"/>
    <property type="molecule type" value="Genomic_DNA"/>
</dbReference>
<accession>A0A451AH07</accession>
<reference evidence="1" key="1">
    <citation type="submission" date="2019-02" db="EMBL/GenBank/DDBJ databases">
        <authorList>
            <person name="Gruber-Vodicka R. H."/>
            <person name="Seah K. B. B."/>
        </authorList>
    </citation>
    <scope>NUCLEOTIDE SEQUENCE</scope>
    <source>
        <strain evidence="2">BECK_BY19</strain>
        <strain evidence="1">BECK_BY8</strain>
    </source>
</reference>
<dbReference type="AlphaFoldDB" id="A0A451AH07"/>
<sequence length="59" mass="6247">MRKARRKSITNLSSDLCKGFLLTGAASHATGAADVLALAARPWSATLAFVVAYLPIEDE</sequence>
<gene>
    <name evidence="1" type="ORF">BECKUNK1418G_GA0071005_106012</name>
    <name evidence="2" type="ORF">BECKUNK1418H_GA0071006_106412</name>
</gene>